<evidence type="ECO:0000313" key="7">
    <source>
        <dbReference type="Proteomes" id="UP000321638"/>
    </source>
</evidence>
<organism evidence="6 7">
    <name type="scientific">Vineibacter terrae</name>
    <dbReference type="NCBI Taxonomy" id="2586908"/>
    <lineage>
        <taxon>Bacteria</taxon>
        <taxon>Pseudomonadati</taxon>
        <taxon>Pseudomonadota</taxon>
        <taxon>Alphaproteobacteria</taxon>
        <taxon>Hyphomicrobiales</taxon>
        <taxon>Vineibacter</taxon>
    </lineage>
</organism>
<dbReference type="InterPro" id="IPR036388">
    <property type="entry name" value="WH-like_DNA-bd_sf"/>
</dbReference>
<keyword evidence="1" id="KW-0805">Transcription regulation</keyword>
<dbReference type="EMBL" id="VDUZ01000068">
    <property type="protein sequence ID" value="TXL69934.1"/>
    <property type="molecule type" value="Genomic_DNA"/>
</dbReference>
<feature type="domain" description="HTH gntR-type" evidence="5">
    <location>
        <begin position="18"/>
        <end position="85"/>
    </location>
</feature>
<gene>
    <name evidence="6" type="ORF">FHP25_36620</name>
</gene>
<dbReference type="InterPro" id="IPR000524">
    <property type="entry name" value="Tscrpt_reg_HTH_GntR"/>
</dbReference>
<dbReference type="AlphaFoldDB" id="A0A5C8P9P5"/>
<accession>A0A5C8P9P5</accession>
<dbReference type="Gene3D" id="1.20.120.530">
    <property type="entry name" value="GntR ligand-binding domain-like"/>
    <property type="match status" value="1"/>
</dbReference>
<keyword evidence="7" id="KW-1185">Reference proteome</keyword>
<evidence type="ECO:0000313" key="6">
    <source>
        <dbReference type="EMBL" id="TXL69934.1"/>
    </source>
</evidence>
<dbReference type="InterPro" id="IPR036390">
    <property type="entry name" value="WH_DNA-bd_sf"/>
</dbReference>
<reference evidence="6 7" key="1">
    <citation type="submission" date="2019-06" db="EMBL/GenBank/DDBJ databases">
        <title>New taxonomy in bacterial strain CC-CFT640, isolated from vineyard.</title>
        <authorList>
            <person name="Lin S.-Y."/>
            <person name="Tsai C.-F."/>
            <person name="Young C.-C."/>
        </authorList>
    </citation>
    <scope>NUCLEOTIDE SEQUENCE [LARGE SCALE GENOMIC DNA]</scope>
    <source>
        <strain evidence="6 7">CC-CFT640</strain>
    </source>
</reference>
<evidence type="ECO:0000256" key="3">
    <source>
        <dbReference type="ARBA" id="ARBA00023163"/>
    </source>
</evidence>
<protein>
    <submittedName>
        <fullName evidence="6">GntR family transcriptional regulator</fullName>
    </submittedName>
</protein>
<dbReference type="GO" id="GO:0003677">
    <property type="term" value="F:DNA binding"/>
    <property type="evidence" value="ECO:0007669"/>
    <property type="project" value="UniProtKB-KW"/>
</dbReference>
<dbReference type="GO" id="GO:0003700">
    <property type="term" value="F:DNA-binding transcription factor activity"/>
    <property type="evidence" value="ECO:0007669"/>
    <property type="project" value="InterPro"/>
</dbReference>
<dbReference type="PANTHER" id="PTHR43537">
    <property type="entry name" value="TRANSCRIPTIONAL REGULATOR, GNTR FAMILY"/>
    <property type="match status" value="1"/>
</dbReference>
<evidence type="ECO:0000259" key="5">
    <source>
        <dbReference type="PROSITE" id="PS50949"/>
    </source>
</evidence>
<comment type="caution">
    <text evidence="6">The sequence shown here is derived from an EMBL/GenBank/DDBJ whole genome shotgun (WGS) entry which is preliminary data.</text>
</comment>
<evidence type="ECO:0000256" key="4">
    <source>
        <dbReference type="SAM" id="MobiDB-lite"/>
    </source>
</evidence>
<dbReference type="SUPFAM" id="SSF48008">
    <property type="entry name" value="GntR ligand-binding domain-like"/>
    <property type="match status" value="1"/>
</dbReference>
<feature type="compositionally biased region" description="Basic and acidic residues" evidence="4">
    <location>
        <begin position="1"/>
        <end position="11"/>
    </location>
</feature>
<sequence length="248" mass="27108">MKAPRKDRDGEVGPEPRTMDDDPVVQGILKAITQKRLKPGTKLGEDALAQVFSTTRIHIRQVLGHLVSRHIVTHYPNRGAFIYRPSVQEARDIFAARRMLETATLSAVIDNLDDDARGRLRRHIARETGHDRNDRWASLTLTADFHVLIAELAGNGVLLDFAKELMLRTSLAIATFEVPGSPDCSPDAHPGIADLILAGDKAGALAAMNRHLDEIELRLQLGSSAPDPDDIVAIFQDIGVVPVNRSAG</sequence>
<dbReference type="InterPro" id="IPR008920">
    <property type="entry name" value="TF_FadR/GntR_C"/>
</dbReference>
<dbReference type="Pfam" id="PF00392">
    <property type="entry name" value="GntR"/>
    <property type="match status" value="1"/>
</dbReference>
<dbReference type="InterPro" id="IPR011711">
    <property type="entry name" value="GntR_C"/>
</dbReference>
<dbReference type="PROSITE" id="PS50949">
    <property type="entry name" value="HTH_GNTR"/>
    <property type="match status" value="1"/>
</dbReference>
<dbReference type="SMART" id="SM00895">
    <property type="entry name" value="FCD"/>
    <property type="match status" value="1"/>
</dbReference>
<dbReference type="OrthoDB" id="7618373at2"/>
<evidence type="ECO:0000256" key="1">
    <source>
        <dbReference type="ARBA" id="ARBA00023015"/>
    </source>
</evidence>
<name>A0A5C8P9P5_9HYPH</name>
<proteinExistence type="predicted"/>
<dbReference type="Gene3D" id="1.10.10.10">
    <property type="entry name" value="Winged helix-like DNA-binding domain superfamily/Winged helix DNA-binding domain"/>
    <property type="match status" value="1"/>
</dbReference>
<dbReference type="Pfam" id="PF07729">
    <property type="entry name" value="FCD"/>
    <property type="match status" value="1"/>
</dbReference>
<keyword evidence="2" id="KW-0238">DNA-binding</keyword>
<feature type="region of interest" description="Disordered" evidence="4">
    <location>
        <begin position="1"/>
        <end position="21"/>
    </location>
</feature>
<dbReference type="PANTHER" id="PTHR43537:SF53">
    <property type="entry name" value="HTH-TYPE TRANSCRIPTIONAL REPRESSOR NANR"/>
    <property type="match status" value="1"/>
</dbReference>
<keyword evidence="3" id="KW-0804">Transcription</keyword>
<dbReference type="SUPFAM" id="SSF46785">
    <property type="entry name" value="Winged helix' DNA-binding domain"/>
    <property type="match status" value="1"/>
</dbReference>
<dbReference type="Proteomes" id="UP000321638">
    <property type="component" value="Unassembled WGS sequence"/>
</dbReference>
<evidence type="ECO:0000256" key="2">
    <source>
        <dbReference type="ARBA" id="ARBA00023125"/>
    </source>
</evidence>
<dbReference type="SMART" id="SM00345">
    <property type="entry name" value="HTH_GNTR"/>
    <property type="match status" value="1"/>
</dbReference>